<evidence type="ECO:0000256" key="2">
    <source>
        <dbReference type="ARBA" id="ARBA00023015"/>
    </source>
</evidence>
<evidence type="ECO:0000259" key="6">
    <source>
        <dbReference type="PROSITE" id="PS51332"/>
    </source>
</evidence>
<accession>A0ABT4M712</accession>
<keyword evidence="3" id="KW-0238">DNA-binding</keyword>
<dbReference type="Pfam" id="PF13411">
    <property type="entry name" value="MerR_1"/>
    <property type="match status" value="1"/>
</dbReference>
<dbReference type="EMBL" id="JAPWHE010000004">
    <property type="protein sequence ID" value="MCZ4329906.1"/>
    <property type="molecule type" value="Genomic_DNA"/>
</dbReference>
<dbReference type="SUPFAM" id="SSF52242">
    <property type="entry name" value="Cobalamin (vitamin B12)-binding domain"/>
    <property type="match status" value="1"/>
</dbReference>
<dbReference type="Gene3D" id="1.10.1240.10">
    <property type="entry name" value="Methionine synthase domain"/>
    <property type="match status" value="1"/>
</dbReference>
<gene>
    <name evidence="7" type="ORF">O4H32_08090</name>
</gene>
<dbReference type="Proteomes" id="UP001068379">
    <property type="component" value="Unassembled WGS sequence"/>
</dbReference>
<dbReference type="PANTHER" id="PTHR30204">
    <property type="entry name" value="REDOX-CYCLING DRUG-SENSING TRANSCRIPTIONAL ACTIVATOR SOXR"/>
    <property type="match status" value="1"/>
</dbReference>
<sequence>MSQIASNPSDTQPSADDAGLSIATVARETGLAKDTLRVWEKRYGFPRPDRDASGDRLYSAAQVQRLKLIARLLDAGMRPGKVVGLEIEQLHDMLARRTTDATSDLSKTKHKHQATDPLIEELLEAIAAHDPRTLRHGLGHAQMRMGLAPFVTDLVAPLTTAVGDAWSQGRFEIYEEHLYTEIITGVLRHAIASLTPQPVAQGPKVLLTTVPQEQHGLGLLMVEALLVLEGCACVSLGTQTPVTDIVQAAQAHKADVVALSFSNVHKAAEVRTHLRALRAQLPAATALWVGGSCAALYQWSMPGVSAIRHLSGLQPLVSQWRHAH</sequence>
<evidence type="ECO:0000313" key="8">
    <source>
        <dbReference type="Proteomes" id="UP001068379"/>
    </source>
</evidence>
<dbReference type="InterPro" id="IPR047057">
    <property type="entry name" value="MerR_fam"/>
</dbReference>
<dbReference type="Gene3D" id="1.10.1660.10">
    <property type="match status" value="1"/>
</dbReference>
<dbReference type="PROSITE" id="PS50937">
    <property type="entry name" value="HTH_MERR_2"/>
    <property type="match status" value="1"/>
</dbReference>
<comment type="caution">
    <text evidence="7">The sequence shown here is derived from an EMBL/GenBank/DDBJ whole genome shotgun (WGS) entry which is preliminary data.</text>
</comment>
<dbReference type="InterPro" id="IPR036594">
    <property type="entry name" value="Meth_synthase_dom"/>
</dbReference>
<dbReference type="PROSITE" id="PS51332">
    <property type="entry name" value="B12_BINDING"/>
    <property type="match status" value="1"/>
</dbReference>
<dbReference type="SMART" id="SM00422">
    <property type="entry name" value="HTH_MERR"/>
    <property type="match status" value="1"/>
</dbReference>
<dbReference type="SUPFAM" id="SSF46955">
    <property type="entry name" value="Putative DNA-binding domain"/>
    <property type="match status" value="1"/>
</dbReference>
<evidence type="ECO:0000313" key="7">
    <source>
        <dbReference type="EMBL" id="MCZ4329906.1"/>
    </source>
</evidence>
<evidence type="ECO:0000256" key="3">
    <source>
        <dbReference type="ARBA" id="ARBA00023125"/>
    </source>
</evidence>
<evidence type="ECO:0000259" key="5">
    <source>
        <dbReference type="PROSITE" id="PS50937"/>
    </source>
</evidence>
<proteinExistence type="predicted"/>
<dbReference type="Pfam" id="PF02607">
    <property type="entry name" value="B12-binding_2"/>
    <property type="match status" value="1"/>
</dbReference>
<feature type="domain" description="HTH merR-type" evidence="5">
    <location>
        <begin position="19"/>
        <end position="77"/>
    </location>
</feature>
<keyword evidence="1" id="KW-0678">Repressor</keyword>
<reference evidence="7" key="1">
    <citation type="submission" date="2022-12" db="EMBL/GenBank/DDBJ databases">
        <title>Bacterial isolates from different developmental stages of Nematostella vectensis.</title>
        <authorList>
            <person name="Fraune S."/>
        </authorList>
    </citation>
    <scope>NUCLEOTIDE SEQUENCE</scope>
    <source>
        <strain evidence="7">G21619-S1</strain>
    </source>
</reference>
<dbReference type="CDD" id="cd02065">
    <property type="entry name" value="B12-binding_like"/>
    <property type="match status" value="1"/>
</dbReference>
<keyword evidence="8" id="KW-1185">Reference proteome</keyword>
<name>A0ABT4M712_9BURK</name>
<protein>
    <submittedName>
        <fullName evidence="7">MerR family transcriptional regulator</fullName>
    </submittedName>
</protein>
<feature type="domain" description="B12-binding" evidence="6">
    <location>
        <begin position="202"/>
        <end position="324"/>
    </location>
</feature>
<dbReference type="InterPro" id="IPR036724">
    <property type="entry name" value="Cobalamin-bd_sf"/>
</dbReference>
<evidence type="ECO:0000256" key="4">
    <source>
        <dbReference type="ARBA" id="ARBA00023163"/>
    </source>
</evidence>
<dbReference type="PANTHER" id="PTHR30204:SF69">
    <property type="entry name" value="MERR-FAMILY TRANSCRIPTIONAL REGULATOR"/>
    <property type="match status" value="1"/>
</dbReference>
<dbReference type="InterPro" id="IPR000551">
    <property type="entry name" value="MerR-type_HTH_dom"/>
</dbReference>
<dbReference type="Pfam" id="PF02310">
    <property type="entry name" value="B12-binding"/>
    <property type="match status" value="1"/>
</dbReference>
<dbReference type="InterPro" id="IPR009061">
    <property type="entry name" value="DNA-bd_dom_put_sf"/>
</dbReference>
<organism evidence="7 8">
    <name type="scientific">Castellaniella denitrificans</name>
    <dbReference type="NCBI Taxonomy" id="56119"/>
    <lineage>
        <taxon>Bacteria</taxon>
        <taxon>Pseudomonadati</taxon>
        <taxon>Pseudomonadota</taxon>
        <taxon>Betaproteobacteria</taxon>
        <taxon>Burkholderiales</taxon>
        <taxon>Alcaligenaceae</taxon>
        <taxon>Castellaniella</taxon>
    </lineage>
</organism>
<dbReference type="InterPro" id="IPR006158">
    <property type="entry name" value="Cobalamin-bd"/>
</dbReference>
<dbReference type="InterPro" id="IPR003759">
    <property type="entry name" value="Cbl-bd_cap"/>
</dbReference>
<keyword evidence="4" id="KW-0804">Transcription</keyword>
<dbReference type="RefSeq" id="WP_269358073.1">
    <property type="nucleotide sequence ID" value="NZ_JAPWHE010000004.1"/>
</dbReference>
<dbReference type="CDD" id="cd01104">
    <property type="entry name" value="HTH_MlrA-CarA"/>
    <property type="match status" value="1"/>
</dbReference>
<keyword evidence="2" id="KW-0805">Transcription regulation</keyword>
<dbReference type="Gene3D" id="3.40.50.280">
    <property type="entry name" value="Cobalamin-binding domain"/>
    <property type="match status" value="1"/>
</dbReference>
<evidence type="ECO:0000256" key="1">
    <source>
        <dbReference type="ARBA" id="ARBA00022491"/>
    </source>
</evidence>